<organism evidence="1 2">
    <name type="scientific">Terriglobus albidus</name>
    <dbReference type="NCBI Taxonomy" id="1592106"/>
    <lineage>
        <taxon>Bacteria</taxon>
        <taxon>Pseudomonadati</taxon>
        <taxon>Acidobacteriota</taxon>
        <taxon>Terriglobia</taxon>
        <taxon>Terriglobales</taxon>
        <taxon>Acidobacteriaceae</taxon>
        <taxon>Terriglobus</taxon>
    </lineage>
</organism>
<protein>
    <submittedName>
        <fullName evidence="1">Uncharacterized protein</fullName>
    </submittedName>
</protein>
<dbReference type="EMBL" id="CP042806">
    <property type="protein sequence ID" value="QEE27015.1"/>
    <property type="molecule type" value="Genomic_DNA"/>
</dbReference>
<dbReference type="AlphaFoldDB" id="A0A5B9E7A1"/>
<dbReference type="RefSeq" id="WP_147646211.1">
    <property type="nucleotide sequence ID" value="NZ_CP042806.1"/>
</dbReference>
<proteinExistence type="predicted"/>
<gene>
    <name evidence="1" type="ORF">FTW19_02720</name>
</gene>
<evidence type="ECO:0000313" key="2">
    <source>
        <dbReference type="Proteomes" id="UP000321820"/>
    </source>
</evidence>
<sequence>MTHELQGAIDRLYKVFAVVGRLSAMEFCPCGCTKAEAIGALLHRDIASIEFASLADYSFSAMTTQGGVQDFKYFLPRLLQGIATEEYRYNPEVLFGKLRYANFLSWPPAEIDAVRSFMEQLWKLAIQTYPVHHALPGFPEIETLLSSIAQTGVAISPYLLLWSEAATVDATKNLLHFVTLYGEEFADGNTLSAGFWESASEQALELRQWLLQPQVWNWIQERKDLPIDSGYEHLLAPALAVLAKEMESTGV</sequence>
<evidence type="ECO:0000313" key="1">
    <source>
        <dbReference type="EMBL" id="QEE27015.1"/>
    </source>
</evidence>
<accession>A0A5B9E7A1</accession>
<dbReference type="KEGG" id="talb:FTW19_02720"/>
<name>A0A5B9E7A1_9BACT</name>
<dbReference type="OrthoDB" id="4535590at2"/>
<keyword evidence="2" id="KW-1185">Reference proteome</keyword>
<dbReference type="Proteomes" id="UP000321820">
    <property type="component" value="Chromosome"/>
</dbReference>
<reference evidence="1 2" key="1">
    <citation type="submission" date="2019-08" db="EMBL/GenBank/DDBJ databases">
        <title>Complete genome sequence of Terriglobus albidus strain ORNL.</title>
        <authorList>
            <person name="Podar M."/>
        </authorList>
    </citation>
    <scope>NUCLEOTIDE SEQUENCE [LARGE SCALE GENOMIC DNA]</scope>
    <source>
        <strain evidence="1 2">ORNL</strain>
    </source>
</reference>